<dbReference type="InterPro" id="IPR011179">
    <property type="entry name" value="IPdP_isomerase"/>
</dbReference>
<comment type="similarity">
    <text evidence="11">Belongs to the IPP isomerase type 2 family.</text>
</comment>
<dbReference type="EMBL" id="DSFE01000038">
    <property type="protein sequence ID" value="HEU97520.1"/>
    <property type="molecule type" value="Genomic_DNA"/>
</dbReference>
<evidence type="ECO:0000256" key="2">
    <source>
        <dbReference type="ARBA" id="ARBA00022490"/>
    </source>
</evidence>
<feature type="binding site" evidence="11">
    <location>
        <position position="122"/>
    </location>
    <ligand>
        <name>FMN</name>
        <dbReference type="ChEBI" id="CHEBI:58210"/>
    </ligand>
</feature>
<feature type="binding site" evidence="11">
    <location>
        <begin position="271"/>
        <end position="273"/>
    </location>
    <ligand>
        <name>FMN</name>
        <dbReference type="ChEBI" id="CHEBI:58210"/>
    </ligand>
</feature>
<name>A0A7C2YYZ8_9CREN</name>
<comment type="function">
    <text evidence="11">Involved in the biosynthesis of isoprenoids. Catalyzes the 1,3-allylic rearrangement of the homoallylic substrate isopentenyl (IPP) to its allylic isomer, dimethylallyl diphosphate (DMAPP).</text>
</comment>
<evidence type="ECO:0000256" key="9">
    <source>
        <dbReference type="ARBA" id="ARBA00023235"/>
    </source>
</evidence>
<keyword evidence="9 11" id="KW-0413">Isomerase</keyword>
<comment type="cofactor">
    <cofactor evidence="11">
        <name>Mg(2+)</name>
        <dbReference type="ChEBI" id="CHEBI:18420"/>
    </cofactor>
</comment>
<feature type="binding site" evidence="11">
    <location>
        <begin position="292"/>
        <end position="293"/>
    </location>
    <ligand>
        <name>FMN</name>
        <dbReference type="ChEBI" id="CHEBI:58210"/>
    </ligand>
</feature>
<keyword evidence="7 11" id="KW-0521">NADP</keyword>
<keyword evidence="3 11" id="KW-0285">Flavoprotein</keyword>
<feature type="binding site" evidence="11">
    <location>
        <position position="156"/>
    </location>
    <ligand>
        <name>substrate</name>
    </ligand>
</feature>
<reference evidence="13" key="1">
    <citation type="journal article" date="2020" name="mSystems">
        <title>Genome- and Community-Level Interaction Insights into Carbon Utilization and Element Cycling Functions of Hydrothermarchaeota in Hydrothermal Sediment.</title>
        <authorList>
            <person name="Zhou Z."/>
            <person name="Liu Y."/>
            <person name="Xu W."/>
            <person name="Pan J."/>
            <person name="Luo Z.H."/>
            <person name="Li M."/>
        </authorList>
    </citation>
    <scope>NUCLEOTIDE SEQUENCE [LARGE SCALE GENOMIC DNA]</scope>
    <source>
        <strain evidence="13">SpSt-1259</strain>
    </source>
</reference>
<evidence type="ECO:0000256" key="5">
    <source>
        <dbReference type="ARBA" id="ARBA00022723"/>
    </source>
</evidence>
<comment type="cofactor">
    <cofactor evidence="1 11">
        <name>FMN</name>
        <dbReference type="ChEBI" id="CHEBI:58210"/>
    </cofactor>
</comment>
<sequence>MGTAGRKMDHIIIALSENVEAGDSLFREVNLIHSSLPEMSLSEIDVSTEFLRKKLKAPLMITGITGGHPVAGELNRSMAKVAEEFGIAIGVGSQRAALERSDLVWTYKVVREEAKSVPVIANIGAQQLSERPKEIAERAVEMLEADALAIHLNPAQEVFQKEGDTDLRGLIRKISTVIESLDVPVIVKETGSGMSIETVKALWNAGVRIVDVSGAGGTNWLKVEVLRRKKKGESLNIPGLEDMVSWGIPTAISIIEARSVSDEIFIIASGGVRSGLDVARAIAIGANMAGFALPALRAVSASEESLRKLITGYIDLLRKVMFLIGARTLEDLKKAPVVFGPTISSWMFQRGIPLPRNVEKKS</sequence>
<protein>
    <recommendedName>
        <fullName evidence="11">Isopentenyl-diphosphate delta-isomerase</fullName>
        <shortName evidence="11">IPP isomerase</shortName>
        <ecNumber evidence="11">5.3.3.2</ecNumber>
    </recommendedName>
    <alternativeName>
        <fullName evidence="11">Isopentenyl diphosphate:dimethylallyl diphosphate isomerase</fullName>
    </alternativeName>
    <alternativeName>
        <fullName evidence="11">Isopentenyl pyrophosphate isomerase</fullName>
    </alternativeName>
    <alternativeName>
        <fullName evidence="11">Type 2 isopentenyl diphosphate isomerase</fullName>
        <shortName evidence="11">IDI-2</shortName>
    </alternativeName>
</protein>
<dbReference type="GO" id="GO:0016491">
    <property type="term" value="F:oxidoreductase activity"/>
    <property type="evidence" value="ECO:0007669"/>
    <property type="project" value="InterPro"/>
</dbReference>
<feature type="binding site" evidence="11">
    <location>
        <begin position="93"/>
        <end position="95"/>
    </location>
    <ligand>
        <name>substrate</name>
    </ligand>
</feature>
<feature type="binding site" evidence="11">
    <location>
        <begin position="6"/>
        <end position="7"/>
    </location>
    <ligand>
        <name>substrate</name>
    </ligand>
</feature>
<dbReference type="AlphaFoldDB" id="A0A7C2YYZ8"/>
<feature type="domain" description="FMN-dependent dehydrogenase" evidence="12">
    <location>
        <begin position="157"/>
        <end position="335"/>
    </location>
</feature>
<dbReference type="GO" id="GO:0070402">
    <property type="term" value="F:NADPH binding"/>
    <property type="evidence" value="ECO:0007669"/>
    <property type="project" value="UniProtKB-UniRule"/>
</dbReference>
<dbReference type="EC" id="5.3.3.2" evidence="11"/>
<dbReference type="InterPro" id="IPR000262">
    <property type="entry name" value="FMN-dep_DH"/>
</dbReference>
<dbReference type="Proteomes" id="UP000885664">
    <property type="component" value="Unassembled WGS sequence"/>
</dbReference>
<dbReference type="SUPFAM" id="SSF51395">
    <property type="entry name" value="FMN-linked oxidoreductases"/>
    <property type="match status" value="1"/>
</dbReference>
<accession>A0A7C2YYZ8</accession>
<dbReference type="InterPro" id="IPR013785">
    <property type="entry name" value="Aldolase_TIM"/>
</dbReference>
<feature type="binding site" evidence="11">
    <location>
        <position position="218"/>
    </location>
    <ligand>
        <name>FMN</name>
        <dbReference type="ChEBI" id="CHEBI:58210"/>
    </ligand>
</feature>
<feature type="binding site" evidence="11">
    <location>
        <position position="188"/>
    </location>
    <ligand>
        <name>FMN</name>
        <dbReference type="ChEBI" id="CHEBI:58210"/>
    </ligand>
</feature>
<comment type="subunit">
    <text evidence="10 11">Homooctamer. Dimer of tetramers.</text>
</comment>
<dbReference type="PANTHER" id="PTHR43665">
    <property type="entry name" value="ISOPENTENYL-DIPHOSPHATE DELTA-ISOMERASE"/>
    <property type="match status" value="1"/>
</dbReference>
<proteinExistence type="inferred from homology"/>
<keyword evidence="5 11" id="KW-0479">Metal-binding</keyword>
<evidence type="ECO:0000256" key="8">
    <source>
        <dbReference type="ARBA" id="ARBA00023229"/>
    </source>
</evidence>
<evidence type="ECO:0000313" key="13">
    <source>
        <dbReference type="EMBL" id="HEU97520.1"/>
    </source>
</evidence>
<feature type="binding site" evidence="11">
    <location>
        <position position="62"/>
    </location>
    <ligand>
        <name>FMN</name>
        <dbReference type="ChEBI" id="CHEBI:58210"/>
    </ligand>
</feature>
<dbReference type="GO" id="GO:0005737">
    <property type="term" value="C:cytoplasm"/>
    <property type="evidence" value="ECO:0007669"/>
    <property type="project" value="UniProtKB-SubCell"/>
</dbReference>
<evidence type="ECO:0000256" key="3">
    <source>
        <dbReference type="ARBA" id="ARBA00022630"/>
    </source>
</evidence>
<feature type="binding site" evidence="11">
    <location>
        <position position="157"/>
    </location>
    <ligand>
        <name>Mg(2+)</name>
        <dbReference type="ChEBI" id="CHEBI:18420"/>
    </ligand>
</feature>
<evidence type="ECO:0000256" key="6">
    <source>
        <dbReference type="ARBA" id="ARBA00022842"/>
    </source>
</evidence>
<feature type="binding site" evidence="11">
    <location>
        <begin position="63"/>
        <end position="65"/>
    </location>
    <ligand>
        <name>FMN</name>
        <dbReference type="ChEBI" id="CHEBI:58210"/>
    </ligand>
</feature>
<keyword evidence="2 11" id="KW-0963">Cytoplasm</keyword>
<evidence type="ECO:0000256" key="7">
    <source>
        <dbReference type="ARBA" id="ARBA00022857"/>
    </source>
</evidence>
<dbReference type="SMART" id="SM01240">
    <property type="entry name" value="IMPDH"/>
    <property type="match status" value="1"/>
</dbReference>
<evidence type="ECO:0000256" key="1">
    <source>
        <dbReference type="ARBA" id="ARBA00001917"/>
    </source>
</evidence>
<dbReference type="Gene3D" id="3.20.20.70">
    <property type="entry name" value="Aldolase class I"/>
    <property type="match status" value="1"/>
</dbReference>
<keyword evidence="6 11" id="KW-0460">Magnesium</keyword>
<feature type="binding site" evidence="11">
    <location>
        <position position="213"/>
    </location>
    <ligand>
        <name>FMN</name>
        <dbReference type="ChEBI" id="CHEBI:58210"/>
    </ligand>
</feature>
<keyword evidence="8 11" id="KW-0414">Isoprene biosynthesis</keyword>
<dbReference type="Pfam" id="PF01070">
    <property type="entry name" value="FMN_dh"/>
    <property type="match status" value="1"/>
</dbReference>
<keyword evidence="4 11" id="KW-0288">FMN</keyword>
<evidence type="ECO:0000256" key="10">
    <source>
        <dbReference type="ARBA" id="ARBA00025810"/>
    </source>
</evidence>
<dbReference type="PANTHER" id="PTHR43665:SF1">
    <property type="entry name" value="ISOPENTENYL-DIPHOSPHATE DELTA-ISOMERASE"/>
    <property type="match status" value="1"/>
</dbReference>
<evidence type="ECO:0000259" key="12">
    <source>
        <dbReference type="Pfam" id="PF01070"/>
    </source>
</evidence>
<dbReference type="GO" id="GO:0008299">
    <property type="term" value="P:isoprenoid biosynthetic process"/>
    <property type="evidence" value="ECO:0007669"/>
    <property type="project" value="UniProtKB-UniRule"/>
</dbReference>
<evidence type="ECO:0000256" key="4">
    <source>
        <dbReference type="ARBA" id="ARBA00022643"/>
    </source>
</evidence>
<dbReference type="GO" id="GO:0000287">
    <property type="term" value="F:magnesium ion binding"/>
    <property type="evidence" value="ECO:0007669"/>
    <property type="project" value="UniProtKB-UniRule"/>
</dbReference>
<dbReference type="NCBIfam" id="TIGR02151">
    <property type="entry name" value="IPP_isom_2"/>
    <property type="match status" value="1"/>
</dbReference>
<gene>
    <name evidence="11" type="primary">fni</name>
    <name evidence="13" type="ORF">ENO36_01515</name>
</gene>
<comment type="subcellular location">
    <subcellularLocation>
        <location evidence="11">Cytoplasm</location>
    </subcellularLocation>
</comment>
<comment type="catalytic activity">
    <reaction evidence="11">
        <text>isopentenyl diphosphate = dimethylallyl diphosphate</text>
        <dbReference type="Rhea" id="RHEA:23284"/>
        <dbReference type="ChEBI" id="CHEBI:57623"/>
        <dbReference type="ChEBI" id="CHEBI:128769"/>
        <dbReference type="EC" id="5.3.3.2"/>
    </reaction>
</comment>
<dbReference type="HAMAP" id="MF_00354">
    <property type="entry name" value="Idi_2"/>
    <property type="match status" value="1"/>
</dbReference>
<comment type="cofactor">
    <cofactor evidence="11">
        <name>NADPH</name>
        <dbReference type="ChEBI" id="CHEBI:57783"/>
    </cofactor>
</comment>
<dbReference type="PIRSF" id="PIRSF003314">
    <property type="entry name" value="IPP_isomerase"/>
    <property type="match status" value="1"/>
</dbReference>
<dbReference type="GO" id="GO:0010181">
    <property type="term" value="F:FMN binding"/>
    <property type="evidence" value="ECO:0007669"/>
    <property type="project" value="UniProtKB-UniRule"/>
</dbReference>
<dbReference type="GO" id="GO:0004452">
    <property type="term" value="F:isopentenyl-diphosphate delta-isomerase activity"/>
    <property type="evidence" value="ECO:0007669"/>
    <property type="project" value="UniProtKB-UniRule"/>
</dbReference>
<feature type="binding site" evidence="11">
    <location>
        <position position="93"/>
    </location>
    <ligand>
        <name>FMN</name>
        <dbReference type="ChEBI" id="CHEBI:58210"/>
    </ligand>
</feature>
<dbReference type="CDD" id="cd02811">
    <property type="entry name" value="IDI-2_FMN"/>
    <property type="match status" value="1"/>
</dbReference>
<organism evidence="13">
    <name type="scientific">Fervidicoccus fontis</name>
    <dbReference type="NCBI Taxonomy" id="683846"/>
    <lineage>
        <taxon>Archaea</taxon>
        <taxon>Thermoproteota</taxon>
        <taxon>Thermoprotei</taxon>
        <taxon>Fervidicoccales</taxon>
        <taxon>Fervidicoccaceae</taxon>
        <taxon>Fervidicoccus</taxon>
    </lineage>
</organism>
<evidence type="ECO:0000256" key="11">
    <source>
        <dbReference type="HAMAP-Rule" id="MF_00354"/>
    </source>
</evidence>
<comment type="caution">
    <text evidence="13">The sequence shown here is derived from an EMBL/GenBank/DDBJ whole genome shotgun (WGS) entry which is preliminary data.</text>
</comment>